<keyword evidence="4" id="KW-1185">Reference proteome</keyword>
<keyword evidence="1" id="KW-0175">Coiled coil</keyword>
<dbReference type="Ensembl" id="ENSLLET00000007705.1">
    <property type="protein sequence ID" value="ENSLLEP00000007402.1"/>
    <property type="gene ID" value="ENSLLEG00000004685.1"/>
</dbReference>
<evidence type="ECO:0000313" key="3">
    <source>
        <dbReference type="Ensembl" id="ENSLLEP00000007402.1"/>
    </source>
</evidence>
<accession>A0A8C5M6C4</accession>
<evidence type="ECO:0000256" key="1">
    <source>
        <dbReference type="PROSITE-ProRule" id="PRU00290"/>
    </source>
</evidence>
<organism evidence="3 4">
    <name type="scientific">Leptobrachium leishanense</name>
    <name type="common">Leishan spiny toad</name>
    <dbReference type="NCBI Taxonomy" id="445787"/>
    <lineage>
        <taxon>Eukaryota</taxon>
        <taxon>Metazoa</taxon>
        <taxon>Chordata</taxon>
        <taxon>Craniata</taxon>
        <taxon>Vertebrata</taxon>
        <taxon>Euteleostomi</taxon>
        <taxon>Amphibia</taxon>
        <taxon>Batrachia</taxon>
        <taxon>Anura</taxon>
        <taxon>Pelobatoidea</taxon>
        <taxon>Megophryidae</taxon>
        <taxon>Leptobrachium</taxon>
    </lineage>
</organism>
<reference evidence="3" key="1">
    <citation type="submission" date="2025-08" db="UniProtKB">
        <authorList>
            <consortium name="Ensembl"/>
        </authorList>
    </citation>
    <scope>IDENTIFICATION</scope>
</reference>
<dbReference type="PANTHER" id="PTHR47462">
    <property type="entry name" value="VESICLE-ASSOCIATED MEMBRANE PROTEIN 5"/>
    <property type="match status" value="1"/>
</dbReference>
<sequence>MAHWELCQKDAEEVKILMKNNVEKVFEREGKLSDLEERSNDLLKIFRILHIKTQIVHSCIISSSGGVGSERVDRPIANKTSWLRC</sequence>
<dbReference type="Proteomes" id="UP000694569">
    <property type="component" value="Unplaced"/>
</dbReference>
<dbReference type="InterPro" id="IPR042855">
    <property type="entry name" value="V_SNARE_CC"/>
</dbReference>
<dbReference type="InterPro" id="IPR042166">
    <property type="entry name" value="Vamp5"/>
</dbReference>
<protein>
    <recommendedName>
        <fullName evidence="2">V-SNARE coiled-coil homology domain-containing protein</fullName>
    </recommendedName>
</protein>
<reference evidence="3" key="2">
    <citation type="submission" date="2025-09" db="UniProtKB">
        <authorList>
            <consortium name="Ensembl"/>
        </authorList>
    </citation>
    <scope>IDENTIFICATION</scope>
</reference>
<dbReference type="Pfam" id="PF00957">
    <property type="entry name" value="Synaptobrevin"/>
    <property type="match status" value="1"/>
</dbReference>
<evidence type="ECO:0000313" key="4">
    <source>
        <dbReference type="Proteomes" id="UP000694569"/>
    </source>
</evidence>
<name>A0A8C5M6C4_9ANUR</name>
<feature type="domain" description="V-SNARE coiled-coil homology" evidence="2">
    <location>
        <begin position="3"/>
        <end position="62"/>
    </location>
</feature>
<dbReference type="PROSITE" id="PS50892">
    <property type="entry name" value="V_SNARE"/>
    <property type="match status" value="1"/>
</dbReference>
<dbReference type="PANTHER" id="PTHR47462:SF1">
    <property type="entry name" value="VESICLE-ASSOCIATED MEMBRANE PROTEIN 5"/>
    <property type="match status" value="1"/>
</dbReference>
<dbReference type="AlphaFoldDB" id="A0A8C5M6C4"/>
<proteinExistence type="predicted"/>
<dbReference type="Gene3D" id="1.20.5.110">
    <property type="match status" value="1"/>
</dbReference>
<dbReference type="SUPFAM" id="SSF58038">
    <property type="entry name" value="SNARE fusion complex"/>
    <property type="match status" value="1"/>
</dbReference>
<evidence type="ECO:0000259" key="2">
    <source>
        <dbReference type="PROSITE" id="PS50892"/>
    </source>
</evidence>